<dbReference type="Pfam" id="PF01663">
    <property type="entry name" value="Phosphodiest"/>
    <property type="match status" value="1"/>
</dbReference>
<evidence type="ECO:0000256" key="7">
    <source>
        <dbReference type="ARBA" id="ARBA00022692"/>
    </source>
</evidence>
<dbReference type="InterPro" id="IPR032435">
    <property type="entry name" value="STML2-like_C"/>
</dbReference>
<dbReference type="PANTHER" id="PTHR23071">
    <property type="entry name" value="PHOSPHATIDYLINOSITOL GLYCAN"/>
    <property type="match status" value="1"/>
</dbReference>
<comment type="caution">
    <text evidence="19">The sequence shown here is derived from an EMBL/GenBank/DDBJ whole genome shotgun (WGS) entry which is preliminary data.</text>
</comment>
<dbReference type="GO" id="GO:0051377">
    <property type="term" value="F:mannose-ethanolamine phosphotransferase activity"/>
    <property type="evidence" value="ECO:0007669"/>
    <property type="project" value="InterPro"/>
</dbReference>
<dbReference type="CDD" id="cd08829">
    <property type="entry name" value="SPFH_paraslipin"/>
    <property type="match status" value="1"/>
</dbReference>
<dbReference type="FunFam" id="3.40.720.10:FF:000041">
    <property type="entry name" value="GPI ethanolamine phosphate transferase 3"/>
    <property type="match status" value="1"/>
</dbReference>
<dbReference type="InterPro" id="IPR001107">
    <property type="entry name" value="Band_7"/>
</dbReference>
<feature type="domain" description="Band 7" evidence="18">
    <location>
        <begin position="41"/>
        <end position="174"/>
    </location>
</feature>
<feature type="transmembrane region" description="Helical" evidence="17">
    <location>
        <begin position="1343"/>
        <end position="1361"/>
    </location>
</feature>
<evidence type="ECO:0000256" key="2">
    <source>
        <dbReference type="ARBA" id="ARBA00004687"/>
    </source>
</evidence>
<dbReference type="Pfam" id="PF16200">
    <property type="entry name" value="Band_7_C"/>
    <property type="match status" value="1"/>
</dbReference>
<dbReference type="InterPro" id="IPR002591">
    <property type="entry name" value="Phosphodiest/P_Trfase"/>
</dbReference>
<evidence type="ECO:0000259" key="18">
    <source>
        <dbReference type="SMART" id="SM00244"/>
    </source>
</evidence>
<evidence type="ECO:0000313" key="20">
    <source>
        <dbReference type="Proteomes" id="UP001187315"/>
    </source>
</evidence>
<dbReference type="Gene3D" id="3.40.720.10">
    <property type="entry name" value="Alkaline Phosphatase, subunit A"/>
    <property type="match status" value="1"/>
</dbReference>
<feature type="transmembrane region" description="Helical" evidence="17">
    <location>
        <begin position="1069"/>
        <end position="1088"/>
    </location>
</feature>
<evidence type="ECO:0000313" key="19">
    <source>
        <dbReference type="EMBL" id="KAK2823743.1"/>
    </source>
</evidence>
<feature type="transmembrane region" description="Helical" evidence="17">
    <location>
        <begin position="1028"/>
        <end position="1049"/>
    </location>
</feature>
<evidence type="ECO:0000256" key="10">
    <source>
        <dbReference type="ARBA" id="ARBA00023136"/>
    </source>
</evidence>
<evidence type="ECO:0000256" key="8">
    <source>
        <dbReference type="ARBA" id="ARBA00022824"/>
    </source>
</evidence>
<gene>
    <name evidence="19" type="ORF">Q7C36_020343</name>
</gene>
<evidence type="ECO:0000256" key="9">
    <source>
        <dbReference type="ARBA" id="ARBA00022989"/>
    </source>
</evidence>
<evidence type="ECO:0000256" key="3">
    <source>
        <dbReference type="ARBA" id="ARBA00008164"/>
    </source>
</evidence>
<dbReference type="GO" id="GO:0005789">
    <property type="term" value="C:endoplasmic reticulum membrane"/>
    <property type="evidence" value="ECO:0007669"/>
    <property type="project" value="UniProtKB-SubCell"/>
</dbReference>
<sequence length="1416" mass="155566">MLRTVVCRAGSGLLKHTCRSRPVFWGTSAQQRWASSLPMNTVILFVPQQEAWVVERMGRFHRILDPGLNSAVSLDNVTLQIDGVLYLRILDPFKASYGVEDPEYAVTQLAQTTMRSELGKLTLDKVFRERESLNSNIVHSINQAADDWGIRCLRYEIKDIHVPPRVKESMQMQVEAERKKRATVLESEGTREAAINVAEGRKQAQILASEGEKAEQINKAAGEANGLLAKAEAKAKAIRLLSDALTQQNGNSAASLSVAEQYVSAFSNLAKHSNTVILPSNTGDISSMVTQAMSIYGSLIKTQTPSSLDVTPVLADDEFKLKAVPEATTPESTKKDTRRFARMKKLPVFALLLWICCVFYVGIFLFVGGFLLVRLEVNRTSSCEDVLPPSSNSTSPDFCHKLPRVRRVVILVVDALKADFARYDPGNVSPRPFENKLPVLGEMASSQPSHTRLYTFRADPPTTTMQRIKGFTTGSLPTFIDVGNNFASSAVLEDNLIDQLGQAGKRVVFMGDDTWVSLFPRKFHRSLPFPSFNVKDLHTVDNGILQNIFPTMDGDDWDVLIAHFLGVDHCGHRFGPDHPAMAEKLTQMDGVIRSVIKRLQDDTLLVVMGDHGMTDTGDHGGESQKETDAALFLYSGSPLFPARDTQVEPEVVPQTDLVPTLALLLGIPIPYSSVGQVMLPLFPSSLDAPVGLSQGEALWINVKQVHRFLETYSSMAKDIPEDSLSQLRTRFSQISDQYMSSIHDGTPAPPQLVASMQEYLSSVRETCRASWARFNPLKMAAGLLVLGFGCILCYIISELSVVVLQGAMLKTPVLAGLLVGGVVAVGQIFFLGFAEVSWCLGAAVLCSEALFLWLARRASPRGRLFHWRLLTPPLLALLLRCASLLSDSYVISEGRVVTFLLFSLGLYVPFQLNWDGLLLPSPSSDTQKPQSLLAPSLPPSVVRRESGTLLVCTGVLVACLYLSLSFHSCREEQGTCQPSVFLTPLSRVQDSRLRNLHYILSLASLSAWSFLLHRWLRHYGNLNCKGVCVFTARCLLPLASVCMGLHWAVSATPEDTFRNLAELIRLAQVILPRLVFGLLGLGMLLLWLDPLTVFLKSRAPLNSRSSIMPPPRYRASTGISPQAELHHLIPQLYQRIRQSLDDEGTHGSDPDGRPAVEAYGLGTVYSAPLILLCGLMGLGMLLLHPEGMALAFMLLLLQAAALLHLHASSSNLSSQQSHSSLFSVPWAPVVLWSLAASQFFHATGHLPTFPSIQWGAAFVGFPQGHTGTALPASLITLNTFSSHILFAVSCPLLLFWPLVCELRGTRTIRSGGGKDGDEVVMEMRLQANPQQFSSALLQLAARYLFINGVQVLASVCAAAILRRHLMVWKVFAPKLMFESSAFITSSVFVLVGVALVMRVDVAVARLFQRILPENSR</sequence>
<proteinExistence type="inferred from homology"/>
<organism evidence="19 20">
    <name type="scientific">Tachysurus vachellii</name>
    <name type="common">Darkbarbel catfish</name>
    <name type="synonym">Pelteobagrus vachellii</name>
    <dbReference type="NCBI Taxonomy" id="175792"/>
    <lineage>
        <taxon>Eukaryota</taxon>
        <taxon>Metazoa</taxon>
        <taxon>Chordata</taxon>
        <taxon>Craniata</taxon>
        <taxon>Vertebrata</taxon>
        <taxon>Euteleostomi</taxon>
        <taxon>Actinopterygii</taxon>
        <taxon>Neopterygii</taxon>
        <taxon>Teleostei</taxon>
        <taxon>Ostariophysi</taxon>
        <taxon>Siluriformes</taxon>
        <taxon>Bagridae</taxon>
        <taxon>Tachysurus</taxon>
    </lineage>
</organism>
<dbReference type="SMART" id="SM00244">
    <property type="entry name" value="PHB"/>
    <property type="match status" value="1"/>
</dbReference>
<accession>A0AA88S5Q0</accession>
<keyword evidence="6" id="KW-0808">Transferase</keyword>
<dbReference type="GO" id="GO:0006506">
    <property type="term" value="P:GPI anchor biosynthetic process"/>
    <property type="evidence" value="ECO:0007669"/>
    <property type="project" value="UniProtKB-KW"/>
</dbReference>
<feature type="transmembrane region" description="Helical" evidence="17">
    <location>
        <begin position="1280"/>
        <end position="1299"/>
    </location>
</feature>
<feature type="transmembrane region" description="Helical" evidence="17">
    <location>
        <begin position="779"/>
        <end position="804"/>
    </location>
</feature>
<keyword evidence="8" id="KW-0256">Endoplasmic reticulum</keyword>
<feature type="transmembrane region" description="Helical" evidence="17">
    <location>
        <begin position="1219"/>
        <end position="1240"/>
    </location>
</feature>
<comment type="function">
    <text evidence="12">Plays a role in the regulation of glomerular permeability, acting probably as a linker between the plasma membrane and the cytoskeleton.</text>
</comment>
<evidence type="ECO:0000256" key="5">
    <source>
        <dbReference type="ARBA" id="ARBA00022502"/>
    </source>
</evidence>
<evidence type="ECO:0000256" key="17">
    <source>
        <dbReference type="SAM" id="Phobius"/>
    </source>
</evidence>
<dbReference type="InterPro" id="IPR017850">
    <property type="entry name" value="Alkaline_phosphatase_core_sf"/>
</dbReference>
<keyword evidence="10 17" id="KW-0472">Membrane</keyword>
<keyword evidence="5" id="KW-0337">GPI-anchor biosynthesis</keyword>
<evidence type="ECO:0000256" key="1">
    <source>
        <dbReference type="ARBA" id="ARBA00004477"/>
    </source>
</evidence>
<evidence type="ECO:0000256" key="11">
    <source>
        <dbReference type="ARBA" id="ARBA00023180"/>
    </source>
</evidence>
<evidence type="ECO:0000256" key="12">
    <source>
        <dbReference type="ARBA" id="ARBA00053394"/>
    </source>
</evidence>
<evidence type="ECO:0000256" key="13">
    <source>
        <dbReference type="ARBA" id="ARBA00071670"/>
    </source>
</evidence>
<evidence type="ECO:0000256" key="14">
    <source>
        <dbReference type="ARBA" id="ARBA00079084"/>
    </source>
</evidence>
<feature type="transmembrane region" description="Helical" evidence="17">
    <location>
        <begin position="348"/>
        <end position="373"/>
    </location>
</feature>
<dbReference type="CDD" id="cd16023">
    <property type="entry name" value="GPI_EPT_3"/>
    <property type="match status" value="1"/>
</dbReference>
<dbReference type="EMBL" id="JAVHJS010000021">
    <property type="protein sequence ID" value="KAK2823743.1"/>
    <property type="molecule type" value="Genomic_DNA"/>
</dbReference>
<dbReference type="InterPro" id="IPR039524">
    <property type="entry name" value="PIGO/GPI13"/>
</dbReference>
<evidence type="ECO:0000256" key="6">
    <source>
        <dbReference type="ARBA" id="ARBA00022679"/>
    </source>
</evidence>
<dbReference type="Gene3D" id="3.30.479.30">
    <property type="entry name" value="Band 7 domain"/>
    <property type="match status" value="1"/>
</dbReference>
<evidence type="ECO:0000256" key="15">
    <source>
        <dbReference type="ARBA" id="ARBA00093602"/>
    </source>
</evidence>
<feature type="transmembrane region" description="Helical" evidence="17">
    <location>
        <begin position="1163"/>
        <end position="1183"/>
    </location>
</feature>
<dbReference type="InterPro" id="IPR037675">
    <property type="entry name" value="PIG-O_N"/>
</dbReference>
<dbReference type="Pfam" id="PF01145">
    <property type="entry name" value="Band_7"/>
    <property type="match status" value="1"/>
</dbReference>
<feature type="transmembrane region" description="Helical" evidence="17">
    <location>
        <begin position="811"/>
        <end position="830"/>
    </location>
</feature>
<dbReference type="SUPFAM" id="SSF117892">
    <property type="entry name" value="Band 7/SPFH domain"/>
    <property type="match status" value="1"/>
</dbReference>
<keyword evidence="7 17" id="KW-0812">Transmembrane</keyword>
<keyword evidence="11" id="KW-0325">Glycoprotein</keyword>
<evidence type="ECO:0000256" key="4">
    <source>
        <dbReference type="ARBA" id="ARBA00008695"/>
    </source>
</evidence>
<comment type="pathway">
    <text evidence="2">Glycolipid biosynthesis; glycosylphosphatidylinositol-anchor biosynthesis.</text>
</comment>
<keyword evidence="9 17" id="KW-1133">Transmembrane helix</keyword>
<comment type="similarity">
    <text evidence="3">Belongs to the band 7/mec-2 family.</text>
</comment>
<dbReference type="Proteomes" id="UP001187315">
    <property type="component" value="Unassembled WGS sequence"/>
</dbReference>
<comment type="subcellular location">
    <subcellularLocation>
        <location evidence="1">Endoplasmic reticulum membrane</location>
        <topology evidence="1">Multi-pass membrane protein</topology>
    </subcellularLocation>
</comment>
<dbReference type="FunFam" id="3.30.479.30:FF:000004">
    <property type="entry name" value="Putative membrane protease family, stomatin"/>
    <property type="match status" value="1"/>
</dbReference>
<dbReference type="GO" id="GO:0009898">
    <property type="term" value="C:cytoplasmic side of plasma membrane"/>
    <property type="evidence" value="ECO:0007669"/>
    <property type="project" value="UniProtKB-ARBA"/>
</dbReference>
<feature type="transmembrane region" description="Helical" evidence="17">
    <location>
        <begin position="836"/>
        <end position="855"/>
    </location>
</feature>
<keyword evidence="20" id="KW-1185">Reference proteome</keyword>
<feature type="transmembrane region" description="Helical" evidence="17">
    <location>
        <begin position="1381"/>
        <end position="1407"/>
    </location>
</feature>
<name>A0AA88S5Q0_TACVA</name>
<dbReference type="InterPro" id="IPR036013">
    <property type="entry name" value="Band_7/SPFH_dom_sf"/>
</dbReference>
<protein>
    <recommendedName>
        <fullName evidence="15">GPI ethanolamine phosphate transferase 3, catalytic subunit</fullName>
    </recommendedName>
    <alternativeName>
        <fullName evidence="14">Phosphatidylinositol-glycan biosynthesis class O protein</fullName>
    </alternativeName>
    <alternativeName>
        <fullName evidence="13">Podocin</fullName>
    </alternativeName>
</protein>
<feature type="coiled-coil region" evidence="16">
    <location>
        <begin position="214"/>
        <end position="248"/>
    </location>
</feature>
<reference evidence="19" key="1">
    <citation type="submission" date="2023-08" db="EMBL/GenBank/DDBJ databases">
        <title>Pelteobagrus vachellii genome.</title>
        <authorList>
            <person name="Liu H."/>
        </authorList>
    </citation>
    <scope>NUCLEOTIDE SEQUENCE</scope>
    <source>
        <strain evidence="19">PRFRI_2022a</strain>
        <tissue evidence="19">Muscle</tissue>
    </source>
</reference>
<evidence type="ECO:0000256" key="16">
    <source>
        <dbReference type="SAM" id="Coils"/>
    </source>
</evidence>
<dbReference type="SUPFAM" id="SSF53649">
    <property type="entry name" value="Alkaline phosphatase-like"/>
    <property type="match status" value="1"/>
</dbReference>
<feature type="transmembrane region" description="Helical" evidence="17">
    <location>
        <begin position="1189"/>
        <end position="1207"/>
    </location>
</feature>
<keyword evidence="16" id="KW-0175">Coiled coil</keyword>
<comment type="similarity">
    <text evidence="4">Belongs to the PIGG/PIGN/PIGO family. PIGO subfamily.</text>
</comment>
<dbReference type="PANTHER" id="PTHR23071:SF1">
    <property type="entry name" value="GPI ETHANOLAMINE PHOSPHATE TRANSFERASE 3"/>
    <property type="match status" value="1"/>
</dbReference>